<evidence type="ECO:0000313" key="2">
    <source>
        <dbReference type="RefSeq" id="XP_052121225.1"/>
    </source>
</evidence>
<name>A0A9C6TW42_FRAOC</name>
<evidence type="ECO:0000313" key="1">
    <source>
        <dbReference type="Proteomes" id="UP000504606"/>
    </source>
</evidence>
<organism evidence="1 2">
    <name type="scientific">Frankliniella occidentalis</name>
    <name type="common">Western flower thrips</name>
    <name type="synonym">Euthrips occidentalis</name>
    <dbReference type="NCBI Taxonomy" id="133901"/>
    <lineage>
        <taxon>Eukaryota</taxon>
        <taxon>Metazoa</taxon>
        <taxon>Ecdysozoa</taxon>
        <taxon>Arthropoda</taxon>
        <taxon>Hexapoda</taxon>
        <taxon>Insecta</taxon>
        <taxon>Pterygota</taxon>
        <taxon>Neoptera</taxon>
        <taxon>Paraneoptera</taxon>
        <taxon>Thysanoptera</taxon>
        <taxon>Terebrantia</taxon>
        <taxon>Thripoidea</taxon>
        <taxon>Thripidae</taxon>
        <taxon>Frankliniella</taxon>
    </lineage>
</organism>
<dbReference type="AlphaFoldDB" id="A0A9C6TW42"/>
<accession>A0A9C6TW42</accession>
<keyword evidence="1" id="KW-1185">Reference proteome</keyword>
<dbReference type="RefSeq" id="XP_052121225.1">
    <property type="nucleotide sequence ID" value="XM_052265265.1"/>
</dbReference>
<proteinExistence type="predicted"/>
<dbReference type="RefSeq" id="XP_052121226.1">
    <property type="nucleotide sequence ID" value="XM_052265266.1"/>
</dbReference>
<evidence type="ECO:0000313" key="3">
    <source>
        <dbReference type="RefSeq" id="XP_052121226.1"/>
    </source>
</evidence>
<gene>
    <name evidence="2 3" type="primary">LOC113213763</name>
</gene>
<reference evidence="2 3" key="1">
    <citation type="submission" date="2025-04" db="UniProtKB">
        <authorList>
            <consortium name="RefSeq"/>
        </authorList>
    </citation>
    <scope>IDENTIFICATION</scope>
    <source>
        <tissue evidence="2 3">Whole organism</tissue>
    </source>
</reference>
<protein>
    <submittedName>
        <fullName evidence="2 3">Uncharacterized protein LOC113213763 isoform X1</fullName>
    </submittedName>
</protein>
<dbReference type="Proteomes" id="UP000504606">
    <property type="component" value="Unplaced"/>
</dbReference>
<sequence length="340" mass="39498">MDKNQAMWQGCFFKQGPKGGKGKVWRLGMSVSFARLIILFREGVIKLNDVFFKYGIYGNHDGILMIKSNKAVTSRCDAIDEEYRKYKGRPLTLQDAKDDLRIVYGGVGSRQEKRYEAERKYFHNRFLRVDHPLCESEYMSRFVFASLRAYPLEGDPLPDVDSYKAKLKEIMKALGEGKQGQRRLAELFIKFRTSHSISEAEASVLDKQQKEIFTAMWRVHWLWQWGSYERKLWPLGLTVSFARLVLLFKKGEITLDYVFEACGISPKHDSVASVRDKCKDIDDRYARCKTESELDPMKELREVYGEDEDWNYYVNKPRLSLKIKEALKAVPAGTAQPESH</sequence>
<dbReference type="GeneID" id="113213763"/>